<reference evidence="11" key="1">
    <citation type="journal article" date="2020" name="Stud. Mycol.">
        <title>101 Dothideomycetes genomes: a test case for predicting lifestyles and emergence of pathogens.</title>
        <authorList>
            <person name="Haridas S."/>
            <person name="Albert R."/>
            <person name="Binder M."/>
            <person name="Bloem J."/>
            <person name="Labutti K."/>
            <person name="Salamov A."/>
            <person name="Andreopoulos B."/>
            <person name="Baker S."/>
            <person name="Barry K."/>
            <person name="Bills G."/>
            <person name="Bluhm B."/>
            <person name="Cannon C."/>
            <person name="Castanera R."/>
            <person name="Culley D."/>
            <person name="Daum C."/>
            <person name="Ezra D."/>
            <person name="Gonzalez J."/>
            <person name="Henrissat B."/>
            <person name="Kuo A."/>
            <person name="Liang C."/>
            <person name="Lipzen A."/>
            <person name="Lutzoni F."/>
            <person name="Magnuson J."/>
            <person name="Mondo S."/>
            <person name="Nolan M."/>
            <person name="Ohm R."/>
            <person name="Pangilinan J."/>
            <person name="Park H.-J."/>
            <person name="Ramirez L."/>
            <person name="Alfaro M."/>
            <person name="Sun H."/>
            <person name="Tritt A."/>
            <person name="Yoshinaga Y."/>
            <person name="Zwiers L.-H."/>
            <person name="Turgeon B."/>
            <person name="Goodwin S."/>
            <person name="Spatafora J."/>
            <person name="Crous P."/>
            <person name="Grigoriev I."/>
        </authorList>
    </citation>
    <scope>NUCLEOTIDE SEQUENCE</scope>
    <source>
        <strain evidence="11">CBS 125425</strain>
    </source>
</reference>
<keyword evidence="7 9" id="KW-0539">Nucleus</keyword>
<dbReference type="AlphaFoldDB" id="A0A9P4V5B8"/>
<accession>A0A9P4V5B8</accession>
<dbReference type="EMBL" id="ML996117">
    <property type="protein sequence ID" value="KAF2737281.1"/>
    <property type="molecule type" value="Genomic_DNA"/>
</dbReference>
<comment type="subcellular location">
    <subcellularLocation>
        <location evidence="1 9">Nucleus</location>
    </subcellularLocation>
</comment>
<comment type="caution">
    <text evidence="11">The sequence shown here is derived from an EMBL/GenBank/DDBJ whole genome shotgun (WGS) entry which is preliminary data.</text>
</comment>
<evidence type="ECO:0000256" key="9">
    <source>
        <dbReference type="RuleBase" id="RU364142"/>
    </source>
</evidence>
<evidence type="ECO:0000256" key="1">
    <source>
        <dbReference type="ARBA" id="ARBA00004123"/>
    </source>
</evidence>
<comment type="function">
    <text evidence="9">Component of the Mediator complex, a coactivator involved in the regulated transcription of nearly all RNA polymerase II-dependent genes. Mediator functions as a bridge to convey information from gene-specific regulatory proteins to the basal RNA polymerase II transcription machinery. Mediator is recruited to promoters by direct interactions with regulatory proteins and serves as a scaffold for the assembly of a functional preinitiation complex with RNA polymerase II and the general transcription factors.</text>
</comment>
<comment type="subunit">
    <text evidence="9">Component of the Mediator complex.</text>
</comment>
<dbReference type="GO" id="GO:0016592">
    <property type="term" value="C:mediator complex"/>
    <property type="evidence" value="ECO:0007669"/>
    <property type="project" value="InterPro"/>
</dbReference>
<dbReference type="GO" id="GO:0006357">
    <property type="term" value="P:regulation of transcription by RNA polymerase II"/>
    <property type="evidence" value="ECO:0007669"/>
    <property type="project" value="InterPro"/>
</dbReference>
<dbReference type="PANTHER" id="PTHR35784:SF1">
    <property type="entry name" value="MEDIATOR OF RNA POLYMERASE II TRANSCRIPTION SUBUNIT 5"/>
    <property type="match status" value="1"/>
</dbReference>
<dbReference type="InterPro" id="IPR014801">
    <property type="entry name" value="Mediator_Med5_fun"/>
</dbReference>
<dbReference type="OrthoDB" id="5322661at2759"/>
<dbReference type="GO" id="GO:0003712">
    <property type="term" value="F:transcription coregulator activity"/>
    <property type="evidence" value="ECO:0007669"/>
    <property type="project" value="InterPro"/>
</dbReference>
<evidence type="ECO:0000256" key="7">
    <source>
        <dbReference type="ARBA" id="ARBA00023242"/>
    </source>
</evidence>
<evidence type="ECO:0000256" key="8">
    <source>
        <dbReference type="ARBA" id="ARBA00031256"/>
    </source>
</evidence>
<proteinExistence type="inferred from homology"/>
<keyword evidence="4 9" id="KW-0805">Transcription regulation</keyword>
<evidence type="ECO:0000313" key="11">
    <source>
        <dbReference type="EMBL" id="KAF2737281.1"/>
    </source>
</evidence>
<evidence type="ECO:0000313" key="12">
    <source>
        <dbReference type="Proteomes" id="UP000799444"/>
    </source>
</evidence>
<comment type="similarity">
    <text evidence="2 9">Belongs to the Mediator complex subunit 5 family.</text>
</comment>
<sequence>MDSLIKEWSLFLDRCLENRIRTELFDATSAQLYGRLPIPGRKLAALLLKPRSANASSPDPRVVVYLERLLALRRVDAPDVLAAAFQFSRDQPPRPGDEGIPSKDDPSRWHNPPELEEIIFHRLHKAFANGDRPTSNAESTRTLIVVSKWMSTMVASHTSESMLIHAIPGLQQQPQQQSINVREALGMLVAAFVENVKTIQFLNHDKAKDLRRVFAQSLSTFIPFLAQTSITIANRLEISQKEHDLHDRPLAQVSNDAAENAGLEVAALQLEAVMDLAVLNTRAGLYVFINSLLVARPLMDDFLVINYLLSRYKVYGDNMCWIENQNIATDLITAGFDVLANGMYRSEPNQTMFCLKSFLVNKMPLLLTQLTASIFPMTMEMCITQALTRVDANAFPAFSQSFDDMLGTNNSLSDVRQDFLNACALHGLLPASAIERLLGETPVQGPPETKYNRKDLLNQCKENFEKVNLFIDEIDNLDGNAAAIVGALADFITHLCETQMTMYLKTLCNLLSRKPQALDVMLQFASPASILRPLCQFLDEWRIDADQGEYQPLYDEFGAILVLVLAFNYRYGLTYADLGIGPDSFVAQLLERGQRSIAPDDLTEEQGKQLESWLRGLYDADKEGLSNDVFASCRPQDFYLIVPTLFSQTVLACSSDVLSIDSVKGGLEYLQETFLLPSLVGGLTWMTCHALKQTHQDTTAVMQIFDKLIRCAPSSGDAQAMHSTIVSIVSSRLEKCFLTLKKRHPSRTDIDPLLQVIKGNLNYERSIYSSMTEFEKWTSSPNHTLSTSLRHSVQQLSQWPSPASLQLNPPNYTHKQLYASLKILGAYKTIRAIVEEIKTQTEGGNGAAALDIGVAMICSPMVENSALDMNWVTSLTPASASARTRMNLREMLKNEFENAASLWTADPAAAETIVRLHRRVEAQLADVAQAVLPATQIDIQNVSDADISAAQNISEEDLKAMNDVAAATIAAAGDLQASNQELHRGLEGHLDLSAAGAGLDLNMGGMGVGGMNTEGITADMTLPDLDLGDMGDMGDIGMGMGDDDDGWGLDFDNM</sequence>
<protein>
    <recommendedName>
        <fullName evidence="3 9">Mediator of RNA polymerase II transcription subunit 5</fullName>
    </recommendedName>
    <alternativeName>
        <fullName evidence="8 9">Mediator complex subunit 5</fullName>
    </alternativeName>
</protein>
<organism evidence="11 12">
    <name type="scientific">Polyplosphaeria fusca</name>
    <dbReference type="NCBI Taxonomy" id="682080"/>
    <lineage>
        <taxon>Eukaryota</taxon>
        <taxon>Fungi</taxon>
        <taxon>Dikarya</taxon>
        <taxon>Ascomycota</taxon>
        <taxon>Pezizomycotina</taxon>
        <taxon>Dothideomycetes</taxon>
        <taxon>Pleosporomycetidae</taxon>
        <taxon>Pleosporales</taxon>
        <taxon>Tetraplosphaeriaceae</taxon>
        <taxon>Polyplosphaeria</taxon>
    </lineage>
</organism>
<gene>
    <name evidence="9" type="primary">MED5</name>
    <name evidence="11" type="ORF">EJ04DRAFT_431233</name>
</gene>
<evidence type="ECO:0000256" key="2">
    <source>
        <dbReference type="ARBA" id="ARBA00008782"/>
    </source>
</evidence>
<evidence type="ECO:0000256" key="10">
    <source>
        <dbReference type="SAM" id="MobiDB-lite"/>
    </source>
</evidence>
<evidence type="ECO:0000256" key="3">
    <source>
        <dbReference type="ARBA" id="ARBA00020628"/>
    </source>
</evidence>
<dbReference type="Proteomes" id="UP000799444">
    <property type="component" value="Unassembled WGS sequence"/>
</dbReference>
<dbReference type="Pfam" id="PF08689">
    <property type="entry name" value="Med5"/>
    <property type="match status" value="1"/>
</dbReference>
<keyword evidence="5 9" id="KW-0010">Activator</keyword>
<evidence type="ECO:0000256" key="4">
    <source>
        <dbReference type="ARBA" id="ARBA00023015"/>
    </source>
</evidence>
<dbReference type="PANTHER" id="PTHR35784">
    <property type="entry name" value="MEDIATOR OF RNA POLYMERASE II TRANSCRIPTION SUBUNIT 5"/>
    <property type="match status" value="1"/>
</dbReference>
<evidence type="ECO:0000256" key="6">
    <source>
        <dbReference type="ARBA" id="ARBA00023163"/>
    </source>
</evidence>
<feature type="compositionally biased region" description="Basic and acidic residues" evidence="10">
    <location>
        <begin position="91"/>
        <end position="111"/>
    </location>
</feature>
<keyword evidence="6 9" id="KW-0804">Transcription</keyword>
<feature type="region of interest" description="Disordered" evidence="10">
    <location>
        <begin position="86"/>
        <end position="111"/>
    </location>
</feature>
<name>A0A9P4V5B8_9PLEO</name>
<keyword evidence="12" id="KW-1185">Reference proteome</keyword>
<evidence type="ECO:0000256" key="5">
    <source>
        <dbReference type="ARBA" id="ARBA00023159"/>
    </source>
</evidence>